<proteinExistence type="predicted"/>
<evidence type="ECO:0008006" key="3">
    <source>
        <dbReference type="Google" id="ProtNLM"/>
    </source>
</evidence>
<gene>
    <name evidence="1" type="ORF">SAMN05661099_3454</name>
</gene>
<dbReference type="Proteomes" id="UP000189981">
    <property type="component" value="Unassembled WGS sequence"/>
</dbReference>
<sequence>MKKVLLTVAVLGTIFFTGCEKDEALVPAEKTLLKADKGILCRGCGDWDIVDPEATSLRTATYDGATDTVAAPAKPGKPVRKK</sequence>
<dbReference type="EMBL" id="FUYR01000006">
    <property type="protein sequence ID" value="SKB91757.1"/>
    <property type="molecule type" value="Genomic_DNA"/>
</dbReference>
<reference evidence="2" key="1">
    <citation type="submission" date="2017-02" db="EMBL/GenBank/DDBJ databases">
        <authorList>
            <person name="Varghese N."/>
            <person name="Submissions S."/>
        </authorList>
    </citation>
    <scope>NUCLEOTIDE SEQUENCE [LARGE SCALE GENOMIC DNA]</scope>
    <source>
        <strain evidence="2">DSM 22385</strain>
    </source>
</reference>
<evidence type="ECO:0000313" key="1">
    <source>
        <dbReference type="EMBL" id="SKB91757.1"/>
    </source>
</evidence>
<dbReference type="PROSITE" id="PS51257">
    <property type="entry name" value="PROKAR_LIPOPROTEIN"/>
    <property type="match status" value="1"/>
</dbReference>
<protein>
    <recommendedName>
        <fullName evidence="3">Lipoprotein</fullName>
    </recommendedName>
</protein>
<evidence type="ECO:0000313" key="2">
    <source>
        <dbReference type="Proteomes" id="UP000189981"/>
    </source>
</evidence>
<dbReference type="AlphaFoldDB" id="A0A1T5F6G1"/>
<dbReference type="STRING" id="572036.SAMN05661099_3454"/>
<organism evidence="1 2">
    <name type="scientific">Daejeonella lutea</name>
    <dbReference type="NCBI Taxonomy" id="572036"/>
    <lineage>
        <taxon>Bacteria</taxon>
        <taxon>Pseudomonadati</taxon>
        <taxon>Bacteroidota</taxon>
        <taxon>Sphingobacteriia</taxon>
        <taxon>Sphingobacteriales</taxon>
        <taxon>Sphingobacteriaceae</taxon>
        <taxon>Daejeonella</taxon>
    </lineage>
</organism>
<keyword evidence="2" id="KW-1185">Reference proteome</keyword>
<accession>A0A1T5F6G1</accession>
<dbReference type="OrthoDB" id="9963820at2"/>
<name>A0A1T5F6G1_9SPHI</name>
<dbReference type="RefSeq" id="WP_079703957.1">
    <property type="nucleotide sequence ID" value="NZ_FUYR01000006.1"/>
</dbReference>